<evidence type="ECO:0000313" key="3">
    <source>
        <dbReference type="Proteomes" id="UP001341840"/>
    </source>
</evidence>
<evidence type="ECO:0000256" key="1">
    <source>
        <dbReference type="SAM" id="MobiDB-lite"/>
    </source>
</evidence>
<evidence type="ECO:0008006" key="4">
    <source>
        <dbReference type="Google" id="ProtNLM"/>
    </source>
</evidence>
<dbReference type="EMBL" id="JASCZI010190003">
    <property type="protein sequence ID" value="MED6191126.1"/>
    <property type="molecule type" value="Genomic_DNA"/>
</dbReference>
<dbReference type="Proteomes" id="UP001341840">
    <property type="component" value="Unassembled WGS sequence"/>
</dbReference>
<comment type="caution">
    <text evidence="2">The sequence shown here is derived from an EMBL/GenBank/DDBJ whole genome shotgun (WGS) entry which is preliminary data.</text>
</comment>
<feature type="non-terminal residue" evidence="2">
    <location>
        <position position="123"/>
    </location>
</feature>
<protein>
    <recommendedName>
        <fullName evidence="4">Retrotransposon gag domain-containing protein</fullName>
    </recommendedName>
</protein>
<name>A0ABU6X1A3_9FABA</name>
<evidence type="ECO:0000313" key="2">
    <source>
        <dbReference type="EMBL" id="MED6191126.1"/>
    </source>
</evidence>
<reference evidence="2 3" key="1">
    <citation type="journal article" date="2023" name="Plants (Basel)">
        <title>Bridging the Gap: Combining Genomics and Transcriptomics Approaches to Understand Stylosanthes scabra, an Orphan Legume from the Brazilian Caatinga.</title>
        <authorList>
            <person name="Ferreira-Neto J.R.C."/>
            <person name="da Silva M.D."/>
            <person name="Binneck E."/>
            <person name="de Melo N.F."/>
            <person name="da Silva R.H."/>
            <person name="de Melo A.L.T.M."/>
            <person name="Pandolfi V."/>
            <person name="Bustamante F.O."/>
            <person name="Brasileiro-Vidal A.C."/>
            <person name="Benko-Iseppon A.M."/>
        </authorList>
    </citation>
    <scope>NUCLEOTIDE SEQUENCE [LARGE SCALE GENOMIC DNA]</scope>
    <source>
        <tissue evidence="2">Leaves</tissue>
    </source>
</reference>
<sequence>MKLLSFKQDNLSVSDYTRKFEELCRFSSVCQMAPNEEWKCMKYEEGLREEIANTVRPFEIRNFAQSVNKSQMAEDCTRKWATARANFRNSNKQGFHKGLAPQKPKFKPQHPPRNNNNASHPPQ</sequence>
<proteinExistence type="predicted"/>
<keyword evidence="3" id="KW-1185">Reference proteome</keyword>
<feature type="compositionally biased region" description="Polar residues" evidence="1">
    <location>
        <begin position="113"/>
        <end position="123"/>
    </location>
</feature>
<gene>
    <name evidence="2" type="ORF">PIB30_113103</name>
</gene>
<organism evidence="2 3">
    <name type="scientific">Stylosanthes scabra</name>
    <dbReference type="NCBI Taxonomy" id="79078"/>
    <lineage>
        <taxon>Eukaryota</taxon>
        <taxon>Viridiplantae</taxon>
        <taxon>Streptophyta</taxon>
        <taxon>Embryophyta</taxon>
        <taxon>Tracheophyta</taxon>
        <taxon>Spermatophyta</taxon>
        <taxon>Magnoliopsida</taxon>
        <taxon>eudicotyledons</taxon>
        <taxon>Gunneridae</taxon>
        <taxon>Pentapetalae</taxon>
        <taxon>rosids</taxon>
        <taxon>fabids</taxon>
        <taxon>Fabales</taxon>
        <taxon>Fabaceae</taxon>
        <taxon>Papilionoideae</taxon>
        <taxon>50 kb inversion clade</taxon>
        <taxon>dalbergioids sensu lato</taxon>
        <taxon>Dalbergieae</taxon>
        <taxon>Pterocarpus clade</taxon>
        <taxon>Stylosanthes</taxon>
    </lineage>
</organism>
<feature type="region of interest" description="Disordered" evidence="1">
    <location>
        <begin position="87"/>
        <end position="123"/>
    </location>
</feature>
<accession>A0ABU6X1A3</accession>